<organism evidence="7 8">
    <name type="scientific">Perilla frutescens var. hirtella</name>
    <name type="common">Perilla citriodora</name>
    <name type="synonym">Perilla setoyensis</name>
    <dbReference type="NCBI Taxonomy" id="608512"/>
    <lineage>
        <taxon>Eukaryota</taxon>
        <taxon>Viridiplantae</taxon>
        <taxon>Streptophyta</taxon>
        <taxon>Embryophyta</taxon>
        <taxon>Tracheophyta</taxon>
        <taxon>Spermatophyta</taxon>
        <taxon>Magnoliopsida</taxon>
        <taxon>eudicotyledons</taxon>
        <taxon>Gunneridae</taxon>
        <taxon>Pentapetalae</taxon>
        <taxon>asterids</taxon>
        <taxon>lamiids</taxon>
        <taxon>Lamiales</taxon>
        <taxon>Lamiaceae</taxon>
        <taxon>Nepetoideae</taxon>
        <taxon>Elsholtzieae</taxon>
        <taxon>Perilla</taxon>
    </lineage>
</organism>
<dbReference type="PANTHER" id="PTHR45614:SF264">
    <property type="entry name" value="HOMEODOMAIN-RELATED"/>
    <property type="match status" value="1"/>
</dbReference>
<evidence type="ECO:0000259" key="6">
    <source>
        <dbReference type="PROSITE" id="PS51294"/>
    </source>
</evidence>
<accession>A0AAD4IN20</accession>
<dbReference type="Proteomes" id="UP001190926">
    <property type="component" value="Unassembled WGS sequence"/>
</dbReference>
<dbReference type="InterPro" id="IPR050560">
    <property type="entry name" value="MYB_TF"/>
</dbReference>
<evidence type="ECO:0000313" key="7">
    <source>
        <dbReference type="EMBL" id="KAH6755798.1"/>
    </source>
</evidence>
<name>A0AAD4IN20_PERFH</name>
<evidence type="ECO:0000313" key="8">
    <source>
        <dbReference type="Proteomes" id="UP001190926"/>
    </source>
</evidence>
<dbReference type="GO" id="GO:0000978">
    <property type="term" value="F:RNA polymerase II cis-regulatory region sequence-specific DNA binding"/>
    <property type="evidence" value="ECO:0007669"/>
    <property type="project" value="TreeGrafter"/>
</dbReference>
<dbReference type="PANTHER" id="PTHR45614">
    <property type="entry name" value="MYB PROTEIN-RELATED"/>
    <property type="match status" value="1"/>
</dbReference>
<feature type="domain" description="HTH myb-type" evidence="6">
    <location>
        <begin position="71"/>
        <end position="120"/>
    </location>
</feature>
<dbReference type="SUPFAM" id="SSF46689">
    <property type="entry name" value="Homeodomain-like"/>
    <property type="match status" value="1"/>
</dbReference>
<feature type="domain" description="Myb-like" evidence="5">
    <location>
        <begin position="66"/>
        <end position="116"/>
    </location>
</feature>
<evidence type="ECO:0000256" key="2">
    <source>
        <dbReference type="ARBA" id="ARBA00022737"/>
    </source>
</evidence>
<dbReference type="EMBL" id="SDAM02029587">
    <property type="protein sequence ID" value="KAH6755798.1"/>
    <property type="molecule type" value="Genomic_DNA"/>
</dbReference>
<keyword evidence="4" id="KW-0539">Nucleus</keyword>
<proteinExistence type="predicted"/>
<dbReference type="GO" id="GO:0000981">
    <property type="term" value="F:DNA-binding transcription factor activity, RNA polymerase II-specific"/>
    <property type="evidence" value="ECO:0007669"/>
    <property type="project" value="TreeGrafter"/>
</dbReference>
<evidence type="ECO:0000256" key="4">
    <source>
        <dbReference type="ARBA" id="ARBA00023242"/>
    </source>
</evidence>
<keyword evidence="2" id="KW-0677">Repeat</keyword>
<dbReference type="AlphaFoldDB" id="A0AAD4IN20"/>
<dbReference type="GO" id="GO:0005634">
    <property type="term" value="C:nucleus"/>
    <property type="evidence" value="ECO:0007669"/>
    <property type="project" value="UniProtKB-SubCell"/>
</dbReference>
<evidence type="ECO:0000256" key="1">
    <source>
        <dbReference type="ARBA" id="ARBA00004123"/>
    </source>
</evidence>
<gene>
    <name evidence="7" type="ORF">C2S53_009643</name>
</gene>
<keyword evidence="8" id="KW-1185">Reference proteome</keyword>
<dbReference type="InterPro" id="IPR001005">
    <property type="entry name" value="SANT/Myb"/>
</dbReference>
<dbReference type="PROSITE" id="PS51294">
    <property type="entry name" value="HTH_MYB"/>
    <property type="match status" value="2"/>
</dbReference>
<comment type="subcellular location">
    <subcellularLocation>
        <location evidence="1">Nucleus</location>
    </subcellularLocation>
</comment>
<evidence type="ECO:0008006" key="9">
    <source>
        <dbReference type="Google" id="ProtNLM"/>
    </source>
</evidence>
<dbReference type="InterPro" id="IPR017930">
    <property type="entry name" value="Myb_dom"/>
</dbReference>
<protein>
    <recommendedName>
        <fullName evidence="9">MYB transcription factor</fullName>
    </recommendedName>
</protein>
<dbReference type="PROSITE" id="PS50090">
    <property type="entry name" value="MYB_LIKE"/>
    <property type="match status" value="2"/>
</dbReference>
<sequence>MVAFRPRGRASRMRRSSRKWHWTREEDNLLTALVQKHGSMKWDKLATHIQGRSGKSCRIRWLNQLSPGIDKSPFTLKEKRNLLELHAEFGNRWSIIVSYFPGRTDNQVKNQYHMLVGTRAMKLGGSSPCNDPHGHLWNGSTGSSQNISIPPVGSDFSEVTSRGTGFAPLFSAMPSWEETRPSFIGGTSSVYGRDENFTQVDALFSTLSSLGPHPNQQNSSGNSMISDASTAGIEYPQFIDFLGVGGSYEE</sequence>
<keyword evidence="3" id="KW-0238">DNA-binding</keyword>
<dbReference type="SMART" id="SM00717">
    <property type="entry name" value="SANT"/>
    <property type="match status" value="2"/>
</dbReference>
<evidence type="ECO:0000259" key="5">
    <source>
        <dbReference type="PROSITE" id="PS50090"/>
    </source>
</evidence>
<feature type="domain" description="HTH myb-type" evidence="6">
    <location>
        <begin position="14"/>
        <end position="69"/>
    </location>
</feature>
<evidence type="ECO:0000256" key="3">
    <source>
        <dbReference type="ARBA" id="ARBA00023125"/>
    </source>
</evidence>
<dbReference type="CDD" id="cd00167">
    <property type="entry name" value="SANT"/>
    <property type="match status" value="2"/>
</dbReference>
<dbReference type="InterPro" id="IPR009057">
    <property type="entry name" value="Homeodomain-like_sf"/>
</dbReference>
<reference evidence="7 8" key="1">
    <citation type="journal article" date="2021" name="Nat. Commun.">
        <title>Incipient diploidization of the medicinal plant Perilla within 10,000 years.</title>
        <authorList>
            <person name="Zhang Y."/>
            <person name="Shen Q."/>
            <person name="Leng L."/>
            <person name="Zhang D."/>
            <person name="Chen S."/>
            <person name="Shi Y."/>
            <person name="Ning Z."/>
            <person name="Chen S."/>
        </authorList>
    </citation>
    <scope>NUCLEOTIDE SEQUENCE [LARGE SCALE GENOMIC DNA]</scope>
    <source>
        <strain evidence="8">cv. PC099</strain>
    </source>
</reference>
<dbReference type="FunFam" id="1.10.10.60:FF:000010">
    <property type="entry name" value="Transcriptional activator Myb isoform A"/>
    <property type="match status" value="1"/>
</dbReference>
<dbReference type="Pfam" id="PF13921">
    <property type="entry name" value="Myb_DNA-bind_6"/>
    <property type="match status" value="1"/>
</dbReference>
<feature type="domain" description="Myb-like" evidence="5">
    <location>
        <begin position="14"/>
        <end position="65"/>
    </location>
</feature>
<dbReference type="Gene3D" id="1.10.10.60">
    <property type="entry name" value="Homeodomain-like"/>
    <property type="match status" value="2"/>
</dbReference>
<comment type="caution">
    <text evidence="7">The sequence shown here is derived from an EMBL/GenBank/DDBJ whole genome shotgun (WGS) entry which is preliminary data.</text>
</comment>